<name>A0A1H8AIB7_9FIRM</name>
<dbReference type="STRING" id="474960.SAMN05216180_1313"/>
<dbReference type="PANTHER" id="PTHR38682">
    <property type="entry name" value="V-TYPE ATP SYNTHASE SUBUNIT C"/>
    <property type="match status" value="1"/>
</dbReference>
<dbReference type="OrthoDB" id="9816136at2"/>
<dbReference type="EMBL" id="FOCG01000001">
    <property type="protein sequence ID" value="SEM69578.1"/>
    <property type="molecule type" value="Genomic_DNA"/>
</dbReference>
<sequence>MLTSFSNKAIMTKAMSMYGKRMTNEQYMELLHKKTVAEIAAYLRDETGYSEALKGIQPTAIHRGQLEILLRKERFSRYLRLIHYDNSRNDSYYRYLIIEIEIEQILQMVQLLNSNRAEEYITQYPAFLEHSSRVNLMELAKVRSFDDLLRVLGDTPYGKLIMQCRPLGDELIDYTKCEVILMSYYYQHVEDIIDQSFRGKTRVHLHEIFQTHLELINISTVYRMKKFFPETKPENIAKCILPVWKRIPQKELDRLIAAPTAEDFLAEIAASPFAKFVGSDDFTFIEYSTSCINYHMSRRYLRFATDAPTVFTAYMSLCRIELGNITTIIEGVRYGVPPSEIKKMLIL</sequence>
<proteinExistence type="predicted"/>
<dbReference type="Gene3D" id="1.10.132.50">
    <property type="entry name" value="ATP synthase (C/AC39) subunit, domain 3"/>
    <property type="match status" value="3"/>
</dbReference>
<evidence type="ECO:0000256" key="2">
    <source>
        <dbReference type="ARBA" id="ARBA00023065"/>
    </source>
</evidence>
<keyword evidence="2" id="KW-0406">Ion transport</keyword>
<accession>A0A1H8AIB7</accession>
<reference evidence="3 4" key="1">
    <citation type="submission" date="2016-10" db="EMBL/GenBank/DDBJ databases">
        <authorList>
            <person name="de Groot N.N."/>
        </authorList>
    </citation>
    <scope>NUCLEOTIDE SEQUENCE [LARGE SCALE GENOMIC DNA]</scope>
    <source>
        <strain evidence="3 4">CGMCC 1.5070</strain>
    </source>
</reference>
<protein>
    <submittedName>
        <fullName evidence="3">V/A-type H+-transporting ATPase subunit C</fullName>
    </submittedName>
</protein>
<dbReference type="InterPro" id="IPR036079">
    <property type="entry name" value="ATPase_csu/dsu_sf"/>
</dbReference>
<evidence type="ECO:0000313" key="4">
    <source>
        <dbReference type="Proteomes" id="UP000199158"/>
    </source>
</evidence>
<dbReference type="PANTHER" id="PTHR38682:SF1">
    <property type="entry name" value="V-TYPE ATP SYNTHASE SUBUNIT C"/>
    <property type="match status" value="1"/>
</dbReference>
<dbReference type="RefSeq" id="WP_092752842.1">
    <property type="nucleotide sequence ID" value="NZ_FOCG01000001.1"/>
</dbReference>
<organism evidence="3 4">
    <name type="scientific">Hydrogenoanaerobacterium saccharovorans</name>
    <dbReference type="NCBI Taxonomy" id="474960"/>
    <lineage>
        <taxon>Bacteria</taxon>
        <taxon>Bacillati</taxon>
        <taxon>Bacillota</taxon>
        <taxon>Clostridia</taxon>
        <taxon>Eubacteriales</taxon>
        <taxon>Oscillospiraceae</taxon>
        <taxon>Hydrogenoanaerobacterium</taxon>
    </lineage>
</organism>
<dbReference type="SUPFAM" id="SSF103486">
    <property type="entry name" value="V-type ATP synthase subunit C"/>
    <property type="match status" value="1"/>
</dbReference>
<evidence type="ECO:0000256" key="1">
    <source>
        <dbReference type="ARBA" id="ARBA00022448"/>
    </source>
</evidence>
<evidence type="ECO:0000313" key="3">
    <source>
        <dbReference type="EMBL" id="SEM69578.1"/>
    </source>
</evidence>
<keyword evidence="4" id="KW-1185">Reference proteome</keyword>
<dbReference type="Proteomes" id="UP000199158">
    <property type="component" value="Unassembled WGS sequence"/>
</dbReference>
<keyword evidence="1" id="KW-0813">Transport</keyword>
<gene>
    <name evidence="3" type="ORF">SAMN05216180_1313</name>
</gene>
<dbReference type="InterPro" id="IPR050873">
    <property type="entry name" value="V-ATPase_V0D/AC39_subunit"/>
</dbReference>
<dbReference type="AlphaFoldDB" id="A0A1H8AIB7"/>
<dbReference type="GO" id="GO:0046961">
    <property type="term" value="F:proton-transporting ATPase activity, rotational mechanism"/>
    <property type="evidence" value="ECO:0007669"/>
    <property type="project" value="InterPro"/>
</dbReference>
<dbReference type="InterPro" id="IPR044911">
    <property type="entry name" value="V-type_ATPase_csu/dsu_dom_3"/>
</dbReference>
<dbReference type="Pfam" id="PF01992">
    <property type="entry name" value="vATP-synt_AC39"/>
    <property type="match status" value="1"/>
</dbReference>
<dbReference type="InterPro" id="IPR002843">
    <property type="entry name" value="ATPase_V0-cplx_csu/dsu"/>
</dbReference>